<dbReference type="PIRSF" id="PIRSF006487">
    <property type="entry name" value="GcvT"/>
    <property type="match status" value="1"/>
</dbReference>
<accession>A0A8X8Z955</accession>
<dbReference type="PANTHER" id="PTHR43757:SF14">
    <property type="entry name" value="GLYCINE CLEAVAGE T-PROTEIN FAMILY"/>
    <property type="match status" value="1"/>
</dbReference>
<evidence type="ECO:0000256" key="1">
    <source>
        <dbReference type="ARBA" id="ARBA00022946"/>
    </source>
</evidence>
<evidence type="ECO:0008006" key="4">
    <source>
        <dbReference type="Google" id="ProtNLM"/>
    </source>
</evidence>
<dbReference type="SUPFAM" id="SSF103025">
    <property type="entry name" value="Folate-binding domain"/>
    <property type="match status" value="1"/>
</dbReference>
<comment type="caution">
    <text evidence="2">The sequence shown here is derived from an EMBL/GenBank/DDBJ whole genome shotgun (WGS) entry which is preliminary data.</text>
</comment>
<dbReference type="InterPro" id="IPR027266">
    <property type="entry name" value="TrmE/GcvT-like"/>
</dbReference>
<organism evidence="2">
    <name type="scientific">Salvia splendens</name>
    <name type="common">Scarlet sage</name>
    <dbReference type="NCBI Taxonomy" id="180675"/>
    <lineage>
        <taxon>Eukaryota</taxon>
        <taxon>Viridiplantae</taxon>
        <taxon>Streptophyta</taxon>
        <taxon>Embryophyta</taxon>
        <taxon>Tracheophyta</taxon>
        <taxon>Spermatophyta</taxon>
        <taxon>Magnoliopsida</taxon>
        <taxon>eudicotyledons</taxon>
        <taxon>Gunneridae</taxon>
        <taxon>Pentapetalae</taxon>
        <taxon>asterids</taxon>
        <taxon>lamiids</taxon>
        <taxon>Lamiales</taxon>
        <taxon>Lamiaceae</taxon>
        <taxon>Nepetoideae</taxon>
        <taxon>Mentheae</taxon>
        <taxon>Salviinae</taxon>
        <taxon>Salvia</taxon>
        <taxon>Salvia subgen. Calosphace</taxon>
        <taxon>core Calosphace</taxon>
    </lineage>
</organism>
<evidence type="ECO:0000313" key="3">
    <source>
        <dbReference type="Proteomes" id="UP000298416"/>
    </source>
</evidence>
<reference evidence="2" key="1">
    <citation type="submission" date="2018-01" db="EMBL/GenBank/DDBJ databases">
        <authorList>
            <person name="Mao J.F."/>
        </authorList>
    </citation>
    <scope>NUCLEOTIDE SEQUENCE</scope>
    <source>
        <strain evidence="2">Huo1</strain>
        <tissue evidence="2">Leaf</tissue>
    </source>
</reference>
<dbReference type="AlphaFoldDB" id="A0A8X8Z955"/>
<dbReference type="Proteomes" id="UP000298416">
    <property type="component" value="Unassembled WGS sequence"/>
</dbReference>
<dbReference type="InterPro" id="IPR028896">
    <property type="entry name" value="GcvT/YgfZ/DmdA"/>
</dbReference>
<keyword evidence="1" id="KW-0809">Transit peptide</keyword>
<evidence type="ECO:0000313" key="2">
    <source>
        <dbReference type="EMBL" id="KAG6396386.1"/>
    </source>
</evidence>
<name>A0A8X8Z955_SALSN</name>
<proteinExistence type="predicted"/>
<dbReference type="EMBL" id="PNBA02000016">
    <property type="protein sequence ID" value="KAG6396386.1"/>
    <property type="molecule type" value="Genomic_DNA"/>
</dbReference>
<protein>
    <recommendedName>
        <fullName evidence="4">tRNA-modifying protein YgfZ</fullName>
    </recommendedName>
</protein>
<keyword evidence="3" id="KW-1185">Reference proteome</keyword>
<dbReference type="NCBIfam" id="TIGR03317">
    <property type="entry name" value="ygfZ_signature"/>
    <property type="match status" value="1"/>
</dbReference>
<dbReference type="Gene3D" id="3.30.1360.120">
    <property type="entry name" value="Probable tRNA modification gtpase trme, domain 1"/>
    <property type="match status" value="1"/>
</dbReference>
<sequence length="338" mass="36534">MLLLGAALLPRRAPKPRVLLSSEEEQLAVTGGSSLSTSTRCGEDRIQFLHNQTTSNFECLGEDQGCDTVFVTPTARTIDISHAWVMNNAVILVVSPMTCGSITEMLKKYIFFSDKVEIQDITEKTSMCALLGHKSSQIMDELNLGDLTGKAYGSHEHYSVDGMPVTVAVGSTVSVEGFTFMMSPAAAGSIRKALIGHGAVPMSPDAWETLRILQVIDIVRHLQGDQLLGKNSLRNLMFLEAGLWRAVSFNKGCYKGQETISRLVTYDGIKQRFWGISLSSQVAPGSIITVDGKKVGRLKASGPFGLGYIKRRTASEGDSVTVEDTVVGTLVEVPLDSS</sequence>
<dbReference type="InterPro" id="IPR017703">
    <property type="entry name" value="YgfZ/GCV_T_CS"/>
</dbReference>
<gene>
    <name evidence="2" type="ORF">SASPL_142534</name>
</gene>
<dbReference type="GO" id="GO:0005739">
    <property type="term" value="C:mitochondrion"/>
    <property type="evidence" value="ECO:0007669"/>
    <property type="project" value="TreeGrafter"/>
</dbReference>
<dbReference type="PANTHER" id="PTHR43757">
    <property type="entry name" value="AMINOMETHYLTRANSFERASE"/>
    <property type="match status" value="1"/>
</dbReference>
<reference evidence="2" key="2">
    <citation type="submission" date="2020-08" db="EMBL/GenBank/DDBJ databases">
        <title>Plant Genome Project.</title>
        <authorList>
            <person name="Zhang R.-G."/>
        </authorList>
    </citation>
    <scope>NUCLEOTIDE SEQUENCE</scope>
    <source>
        <strain evidence="2">Huo1</strain>
        <tissue evidence="2">Leaf</tissue>
    </source>
</reference>